<dbReference type="KEGG" id="nsh:GXM_05991"/>
<proteinExistence type="predicted"/>
<name>A0A5P8W6W3_9NOSO</name>
<protein>
    <submittedName>
        <fullName evidence="1">Uncharacterized protein</fullName>
    </submittedName>
</protein>
<organism evidence="1 2">
    <name type="scientific">Nostoc sphaeroides CCNUC1</name>
    <dbReference type="NCBI Taxonomy" id="2653204"/>
    <lineage>
        <taxon>Bacteria</taxon>
        <taxon>Bacillati</taxon>
        <taxon>Cyanobacteriota</taxon>
        <taxon>Cyanophyceae</taxon>
        <taxon>Nostocales</taxon>
        <taxon>Nostocaceae</taxon>
        <taxon>Nostoc</taxon>
    </lineage>
</organism>
<dbReference type="EMBL" id="CP045226">
    <property type="protein sequence ID" value="QFS48497.1"/>
    <property type="molecule type" value="Genomic_DNA"/>
</dbReference>
<dbReference type="Proteomes" id="UP000326678">
    <property type="component" value="Chromosome Gxm1"/>
</dbReference>
<dbReference type="AlphaFoldDB" id="A0A5P8W6W3"/>
<evidence type="ECO:0000313" key="2">
    <source>
        <dbReference type="Proteomes" id="UP000326678"/>
    </source>
</evidence>
<keyword evidence="2" id="KW-1185">Reference proteome</keyword>
<reference evidence="1 2" key="1">
    <citation type="submission" date="2019-10" db="EMBL/GenBank/DDBJ databases">
        <title>Genomic and transcriptomic insights into the perfect genentic adaptation of a filamentous nitrogen-fixing cyanobacterium to rice fields.</title>
        <authorList>
            <person name="Chen Z."/>
        </authorList>
    </citation>
    <scope>NUCLEOTIDE SEQUENCE [LARGE SCALE GENOMIC DNA]</scope>
    <source>
        <strain evidence="1">CCNUC1</strain>
    </source>
</reference>
<gene>
    <name evidence="1" type="ORF">GXM_05991</name>
</gene>
<evidence type="ECO:0000313" key="1">
    <source>
        <dbReference type="EMBL" id="QFS48497.1"/>
    </source>
</evidence>
<accession>A0A5P8W6W3</accession>
<sequence>MIHWVLTNFIDPTFSRLNFRRSLCNLSFNKSLLLTNKAL</sequence>